<protein>
    <recommendedName>
        <fullName evidence="2">Nucleotide exchange factor Fes1 domain-containing protein</fullName>
    </recommendedName>
</protein>
<dbReference type="PANTHER" id="PTHR19316">
    <property type="entry name" value="PROTEIN FOLDING REGULATOR"/>
    <property type="match status" value="1"/>
</dbReference>
<dbReference type="InterPro" id="IPR011989">
    <property type="entry name" value="ARM-like"/>
</dbReference>
<evidence type="ECO:0000256" key="1">
    <source>
        <dbReference type="ARBA" id="ARBA00022737"/>
    </source>
</evidence>
<dbReference type="InterPro" id="IPR013918">
    <property type="entry name" value="Nucleotide_exch_fac_Fes1"/>
</dbReference>
<dbReference type="InterPro" id="IPR050693">
    <property type="entry name" value="Hsp70_NEF-Inhibitors"/>
</dbReference>
<dbReference type="OrthoDB" id="10250458at2759"/>
<accession>A0A433U8V5</accession>
<dbReference type="STRING" id="188477.A0A433U8V5"/>
<sequence>MAEDRNNGPSEPRQPRNMKGLLKFCMEATRNEDAPGPSSFETMSEERKKWLEEALTSMSVSPAERMTVCMKMIQEAEADTEDGTEQQIKAVTELQDWAEDMDIANDFIKMNGMCIVPKLIGSEVSELRWRCLELLGTLSQNNPFVQNKLISLKLMPALLNLVDADPNPTVRVKAMFAVSCLVRSNLAAHEEFVASGGLGVLVNAVASTEEKLRIKATFLMTALCEDNPGLRDTLTSDGAVQLMIKLLKESEHCNSHEHLMSALLNLVTNNAAAKALCLDETVDLKSFLCSRIHFLNDKEEFMEEKEYANRLLQVLNSDVQTSSQQHSTSNMAVLPV</sequence>
<dbReference type="EMBL" id="RQTK01000037">
    <property type="protein sequence ID" value="RUS90247.1"/>
    <property type="molecule type" value="Genomic_DNA"/>
</dbReference>
<comment type="caution">
    <text evidence="3">The sequence shown here is derived from an EMBL/GenBank/DDBJ whole genome shotgun (WGS) entry which is preliminary data.</text>
</comment>
<dbReference type="Pfam" id="PF08609">
    <property type="entry name" value="Fes1"/>
    <property type="match status" value="1"/>
</dbReference>
<reference evidence="3 4" key="1">
    <citation type="submission" date="2019-01" db="EMBL/GenBank/DDBJ databases">
        <title>A draft genome assembly of the solar-powered sea slug Elysia chlorotica.</title>
        <authorList>
            <person name="Cai H."/>
            <person name="Li Q."/>
            <person name="Fang X."/>
            <person name="Li J."/>
            <person name="Curtis N.E."/>
            <person name="Altenburger A."/>
            <person name="Shibata T."/>
            <person name="Feng M."/>
            <person name="Maeda T."/>
            <person name="Schwartz J.A."/>
            <person name="Shigenobu S."/>
            <person name="Lundholm N."/>
            <person name="Nishiyama T."/>
            <person name="Yang H."/>
            <person name="Hasebe M."/>
            <person name="Li S."/>
            <person name="Pierce S.K."/>
            <person name="Wang J."/>
        </authorList>
    </citation>
    <scope>NUCLEOTIDE SEQUENCE [LARGE SCALE GENOMIC DNA]</scope>
    <source>
        <strain evidence="3">EC2010</strain>
        <tissue evidence="3">Whole organism of an adult</tissue>
    </source>
</reference>
<dbReference type="PANTHER" id="PTHR19316:SF18">
    <property type="entry name" value="HSP70-BINDING PROTEIN 1"/>
    <property type="match status" value="1"/>
</dbReference>
<feature type="domain" description="Nucleotide exchange factor Fes1" evidence="2">
    <location>
        <begin position="18"/>
        <end position="106"/>
    </location>
</feature>
<evidence type="ECO:0000259" key="2">
    <source>
        <dbReference type="Pfam" id="PF08609"/>
    </source>
</evidence>
<organism evidence="3 4">
    <name type="scientific">Elysia chlorotica</name>
    <name type="common">Eastern emerald elysia</name>
    <name type="synonym">Sea slug</name>
    <dbReference type="NCBI Taxonomy" id="188477"/>
    <lineage>
        <taxon>Eukaryota</taxon>
        <taxon>Metazoa</taxon>
        <taxon>Spiralia</taxon>
        <taxon>Lophotrochozoa</taxon>
        <taxon>Mollusca</taxon>
        <taxon>Gastropoda</taxon>
        <taxon>Heterobranchia</taxon>
        <taxon>Euthyneura</taxon>
        <taxon>Panpulmonata</taxon>
        <taxon>Sacoglossa</taxon>
        <taxon>Placobranchoidea</taxon>
        <taxon>Plakobranchidae</taxon>
        <taxon>Elysia</taxon>
    </lineage>
</organism>
<gene>
    <name evidence="3" type="ORF">EGW08_002028</name>
</gene>
<dbReference type="GO" id="GO:0005783">
    <property type="term" value="C:endoplasmic reticulum"/>
    <property type="evidence" value="ECO:0007669"/>
    <property type="project" value="TreeGrafter"/>
</dbReference>
<evidence type="ECO:0000313" key="4">
    <source>
        <dbReference type="Proteomes" id="UP000271974"/>
    </source>
</evidence>
<dbReference type="SUPFAM" id="SSF48371">
    <property type="entry name" value="ARM repeat"/>
    <property type="match status" value="1"/>
</dbReference>
<dbReference type="AlphaFoldDB" id="A0A433U8V5"/>
<name>A0A433U8V5_ELYCH</name>
<dbReference type="Gene3D" id="1.25.10.10">
    <property type="entry name" value="Leucine-rich Repeat Variant"/>
    <property type="match status" value="1"/>
</dbReference>
<proteinExistence type="predicted"/>
<dbReference type="Proteomes" id="UP000271974">
    <property type="component" value="Unassembled WGS sequence"/>
</dbReference>
<keyword evidence="4" id="KW-1185">Reference proteome</keyword>
<dbReference type="InterPro" id="IPR016024">
    <property type="entry name" value="ARM-type_fold"/>
</dbReference>
<dbReference type="GO" id="GO:0000774">
    <property type="term" value="F:adenyl-nucleotide exchange factor activity"/>
    <property type="evidence" value="ECO:0007669"/>
    <property type="project" value="TreeGrafter"/>
</dbReference>
<keyword evidence="1" id="KW-0677">Repeat</keyword>
<evidence type="ECO:0000313" key="3">
    <source>
        <dbReference type="EMBL" id="RUS90247.1"/>
    </source>
</evidence>